<comment type="caution">
    <text evidence="11">The sequence shown here is derived from an EMBL/GenBank/DDBJ whole genome shotgun (WGS) entry which is preliminary data.</text>
</comment>
<dbReference type="Gene3D" id="1.10.10.60">
    <property type="entry name" value="Homeodomain-like"/>
    <property type="match status" value="2"/>
</dbReference>
<dbReference type="GO" id="GO:0005737">
    <property type="term" value="C:cytoplasm"/>
    <property type="evidence" value="ECO:0007669"/>
    <property type="project" value="UniProtKB-SubCell"/>
</dbReference>
<dbReference type="PROSITE" id="PS01124">
    <property type="entry name" value="HTH_ARAC_FAMILY_2"/>
    <property type="match status" value="1"/>
</dbReference>
<keyword evidence="3 8" id="KW-0597">Phosphoprotein</keyword>
<dbReference type="PANTHER" id="PTHR42713">
    <property type="entry name" value="HISTIDINE KINASE-RELATED"/>
    <property type="match status" value="1"/>
</dbReference>
<gene>
    <name evidence="11" type="ORF">CHH67_00545</name>
</gene>
<organism evidence="11 12">
    <name type="scientific">Paenibacillus campinasensis</name>
    <dbReference type="NCBI Taxonomy" id="66347"/>
    <lineage>
        <taxon>Bacteria</taxon>
        <taxon>Bacillati</taxon>
        <taxon>Bacillota</taxon>
        <taxon>Bacilli</taxon>
        <taxon>Bacillales</taxon>
        <taxon>Paenibacillaceae</taxon>
        <taxon>Paenibacillus</taxon>
    </lineage>
</organism>
<dbReference type="Pfam" id="PF12833">
    <property type="entry name" value="HTH_18"/>
    <property type="match status" value="1"/>
</dbReference>
<dbReference type="PROSITE" id="PS50110">
    <property type="entry name" value="RESPONSE_REGULATORY"/>
    <property type="match status" value="1"/>
</dbReference>
<dbReference type="InterPro" id="IPR018060">
    <property type="entry name" value="HTH_AraC"/>
</dbReference>
<protein>
    <submittedName>
        <fullName evidence="11">Two-component system response regulator</fullName>
    </submittedName>
</protein>
<evidence type="ECO:0000313" key="11">
    <source>
        <dbReference type="EMBL" id="PAD80412.1"/>
    </source>
</evidence>
<dbReference type="InterPro" id="IPR001789">
    <property type="entry name" value="Sig_transdc_resp-reg_receiver"/>
</dbReference>
<dbReference type="RefSeq" id="WP_095263204.1">
    <property type="nucleotide sequence ID" value="NZ_NPBY01000003.1"/>
</dbReference>
<dbReference type="InterPro" id="IPR020449">
    <property type="entry name" value="Tscrpt_reg_AraC-type_HTH"/>
</dbReference>
<evidence type="ECO:0000256" key="5">
    <source>
        <dbReference type="ARBA" id="ARBA00023015"/>
    </source>
</evidence>
<evidence type="ECO:0000256" key="8">
    <source>
        <dbReference type="PROSITE-ProRule" id="PRU00169"/>
    </source>
</evidence>
<evidence type="ECO:0000256" key="2">
    <source>
        <dbReference type="ARBA" id="ARBA00022490"/>
    </source>
</evidence>
<keyword evidence="6" id="KW-0238">DNA-binding</keyword>
<evidence type="ECO:0000256" key="3">
    <source>
        <dbReference type="ARBA" id="ARBA00022553"/>
    </source>
</evidence>
<evidence type="ECO:0000256" key="4">
    <source>
        <dbReference type="ARBA" id="ARBA00023012"/>
    </source>
</evidence>
<feature type="domain" description="Response regulatory" evidence="10">
    <location>
        <begin position="2"/>
        <end position="121"/>
    </location>
</feature>
<accession>A0A268F4Y0</accession>
<dbReference type="PROSITE" id="PS00041">
    <property type="entry name" value="HTH_ARAC_FAMILY_1"/>
    <property type="match status" value="1"/>
</dbReference>
<dbReference type="CDD" id="cd17536">
    <property type="entry name" value="REC_YesN-like"/>
    <property type="match status" value="1"/>
</dbReference>
<feature type="domain" description="HTH araC/xylS-type" evidence="9">
    <location>
        <begin position="441"/>
        <end position="537"/>
    </location>
</feature>
<dbReference type="SUPFAM" id="SSF52172">
    <property type="entry name" value="CheY-like"/>
    <property type="match status" value="1"/>
</dbReference>
<evidence type="ECO:0000313" key="12">
    <source>
        <dbReference type="Proteomes" id="UP000215596"/>
    </source>
</evidence>
<evidence type="ECO:0000256" key="6">
    <source>
        <dbReference type="ARBA" id="ARBA00023125"/>
    </source>
</evidence>
<dbReference type="PANTHER" id="PTHR42713:SF3">
    <property type="entry name" value="TRANSCRIPTIONAL REGULATORY PROTEIN HPTR"/>
    <property type="match status" value="1"/>
</dbReference>
<dbReference type="GO" id="GO:0003700">
    <property type="term" value="F:DNA-binding transcription factor activity"/>
    <property type="evidence" value="ECO:0007669"/>
    <property type="project" value="InterPro"/>
</dbReference>
<keyword evidence="7" id="KW-0804">Transcription</keyword>
<dbReference type="SUPFAM" id="SSF46689">
    <property type="entry name" value="Homeodomain-like"/>
    <property type="match status" value="2"/>
</dbReference>
<dbReference type="Proteomes" id="UP000215596">
    <property type="component" value="Unassembled WGS sequence"/>
</dbReference>
<evidence type="ECO:0000259" key="9">
    <source>
        <dbReference type="PROSITE" id="PS01124"/>
    </source>
</evidence>
<dbReference type="InterPro" id="IPR011006">
    <property type="entry name" value="CheY-like_superfamily"/>
</dbReference>
<dbReference type="GO" id="GO:0000160">
    <property type="term" value="P:phosphorelay signal transduction system"/>
    <property type="evidence" value="ECO:0007669"/>
    <property type="project" value="UniProtKB-KW"/>
</dbReference>
<dbReference type="OrthoDB" id="2508795at2"/>
<dbReference type="InterPro" id="IPR018062">
    <property type="entry name" value="HTH_AraC-typ_CS"/>
</dbReference>
<dbReference type="PRINTS" id="PR00032">
    <property type="entry name" value="HTHARAC"/>
</dbReference>
<evidence type="ECO:0000256" key="7">
    <source>
        <dbReference type="ARBA" id="ARBA00023163"/>
    </source>
</evidence>
<dbReference type="InterPro" id="IPR051552">
    <property type="entry name" value="HptR"/>
</dbReference>
<proteinExistence type="predicted"/>
<dbReference type="InterPro" id="IPR009057">
    <property type="entry name" value="Homeodomain-like_sf"/>
</dbReference>
<evidence type="ECO:0000259" key="10">
    <source>
        <dbReference type="PROSITE" id="PS50110"/>
    </source>
</evidence>
<keyword evidence="2" id="KW-0963">Cytoplasm</keyword>
<dbReference type="Gene3D" id="3.40.50.2300">
    <property type="match status" value="1"/>
</dbReference>
<sequence>MNLMIVEDEPRLRNALAFNIPWEEHDIEVVGLASSGLEALELVSRKKPDIMLLDIQMPEMDGLTLLRELRDRQELDRLKLIILSGHDNFAFAQHALEYGVSKYLLKPAGEEEVLAAVLEARAQLRADLEQWQRRALLEQRWKDNLPHLQHLFFIQWVGGKYAEQEVLAKSKELYIPLKKEAQIAVAVVDLDPIPEEETRFRQGDRELLQFTVQCLAQELLSAPACWGCADADNQLLLIFVVDEKRDPKDAMLRVHAEVAKLLSQTKEVLKVTASAGICAGTGTLAEAPHLYAQACRALQERVIYGHDLAIPYREQQAADGHGMAVAVQQSLEKALEIALETADETKALELLEELWEEVFTRSASSDEFHEAILYVSGFLTRVIHKQGWTLKKIVGEDIAYFHNVRLLSTKMQTWSLLTRTVRHIARFMREQRKTSSNQLVKDILHLLEEEMDQEITLHTVADRLYVNSSYLSRLFKQEVGVAFSAYVLERKMERAKSLLQQGQKVYDTARLVGYRDVSYFTKVFRKYWGVNPGEFKG</sequence>
<comment type="subcellular location">
    <subcellularLocation>
        <location evidence="1">Cytoplasm</location>
    </subcellularLocation>
</comment>
<keyword evidence="4" id="KW-0902">Two-component regulatory system</keyword>
<dbReference type="AlphaFoldDB" id="A0A268F4Y0"/>
<reference evidence="11 12" key="1">
    <citation type="submission" date="2017-07" db="EMBL/GenBank/DDBJ databases">
        <title>Isolation and whole genome analysis of endospore-forming bacteria from heroin.</title>
        <authorList>
            <person name="Kalinowski J."/>
            <person name="Ahrens B."/>
            <person name="Al-Dilaimi A."/>
            <person name="Winkler A."/>
            <person name="Wibberg D."/>
            <person name="Schleenbecker U."/>
            <person name="Ruckert C."/>
            <person name="Wolfel R."/>
            <person name="Grass G."/>
        </authorList>
    </citation>
    <scope>NUCLEOTIDE SEQUENCE [LARGE SCALE GENOMIC DNA]</scope>
    <source>
        <strain evidence="11 12">7537-G1</strain>
    </source>
</reference>
<dbReference type="EMBL" id="NPBY01000003">
    <property type="protein sequence ID" value="PAD80412.1"/>
    <property type="molecule type" value="Genomic_DNA"/>
</dbReference>
<keyword evidence="5" id="KW-0805">Transcription regulation</keyword>
<evidence type="ECO:0000256" key="1">
    <source>
        <dbReference type="ARBA" id="ARBA00004496"/>
    </source>
</evidence>
<dbReference type="GO" id="GO:0043565">
    <property type="term" value="F:sequence-specific DNA binding"/>
    <property type="evidence" value="ECO:0007669"/>
    <property type="project" value="InterPro"/>
</dbReference>
<name>A0A268F4Y0_9BACL</name>
<dbReference type="SMART" id="SM00448">
    <property type="entry name" value="REC"/>
    <property type="match status" value="1"/>
</dbReference>
<feature type="modified residue" description="4-aspartylphosphate" evidence="8">
    <location>
        <position position="54"/>
    </location>
</feature>
<dbReference type="SMART" id="SM00342">
    <property type="entry name" value="HTH_ARAC"/>
    <property type="match status" value="1"/>
</dbReference>
<dbReference type="Pfam" id="PF00072">
    <property type="entry name" value="Response_reg"/>
    <property type="match status" value="1"/>
</dbReference>